<proteinExistence type="predicted"/>
<reference evidence="2" key="1">
    <citation type="journal article" date="2014" name="Int. J. Syst. Evol. Microbiol.">
        <title>Complete genome sequence of Corynebacterium casei LMG S-19264T (=DSM 44701T), isolated from a smear-ripened cheese.</title>
        <authorList>
            <consortium name="US DOE Joint Genome Institute (JGI-PGF)"/>
            <person name="Walter F."/>
            <person name="Albersmeier A."/>
            <person name="Kalinowski J."/>
            <person name="Ruckert C."/>
        </authorList>
    </citation>
    <scope>NUCLEOTIDE SEQUENCE</scope>
    <source>
        <strain evidence="2">CGMCC 4.7272</strain>
    </source>
</reference>
<protein>
    <submittedName>
        <fullName evidence="2">Uncharacterized protein</fullName>
    </submittedName>
</protein>
<evidence type="ECO:0000256" key="1">
    <source>
        <dbReference type="SAM" id="MobiDB-lite"/>
    </source>
</evidence>
<sequence length="105" mass="11234">MAALVAQGMTNRQAASALDLSPRTADPDTFWWGRQLCVSGQTTFNHCGHPVSYTNYGWCYTPSWSGAQFCVNRAMATPWTAAGETTPAGATGNSPRPVTRAHPST</sequence>
<dbReference type="EMBL" id="BMMU01000001">
    <property type="protein sequence ID" value="GGJ09110.1"/>
    <property type="molecule type" value="Genomic_DNA"/>
</dbReference>
<feature type="region of interest" description="Disordered" evidence="1">
    <location>
        <begin position="82"/>
        <end position="105"/>
    </location>
</feature>
<dbReference type="Proteomes" id="UP000625682">
    <property type="component" value="Unassembled WGS sequence"/>
</dbReference>
<reference evidence="2" key="2">
    <citation type="submission" date="2020-09" db="EMBL/GenBank/DDBJ databases">
        <authorList>
            <person name="Sun Q."/>
            <person name="Zhou Y."/>
        </authorList>
    </citation>
    <scope>NUCLEOTIDE SEQUENCE</scope>
    <source>
        <strain evidence="2">CGMCC 4.7272</strain>
    </source>
</reference>
<dbReference type="AlphaFoldDB" id="A0A917NLB0"/>
<organism evidence="2 3">
    <name type="scientific">Streptomyces lacrimifluminis</name>
    <dbReference type="NCBI Taxonomy" id="1500077"/>
    <lineage>
        <taxon>Bacteria</taxon>
        <taxon>Bacillati</taxon>
        <taxon>Actinomycetota</taxon>
        <taxon>Actinomycetes</taxon>
        <taxon>Kitasatosporales</taxon>
        <taxon>Streptomycetaceae</taxon>
        <taxon>Streptomyces</taxon>
    </lineage>
</organism>
<feature type="region of interest" description="Disordered" evidence="1">
    <location>
        <begin position="1"/>
        <end position="23"/>
    </location>
</feature>
<keyword evidence="3" id="KW-1185">Reference proteome</keyword>
<evidence type="ECO:0000313" key="3">
    <source>
        <dbReference type="Proteomes" id="UP000625682"/>
    </source>
</evidence>
<comment type="caution">
    <text evidence="2">The sequence shown here is derived from an EMBL/GenBank/DDBJ whole genome shotgun (WGS) entry which is preliminary data.</text>
</comment>
<evidence type="ECO:0000313" key="2">
    <source>
        <dbReference type="EMBL" id="GGJ09110.1"/>
    </source>
</evidence>
<feature type="compositionally biased region" description="Low complexity" evidence="1">
    <location>
        <begin position="82"/>
        <end position="92"/>
    </location>
</feature>
<name>A0A917NLB0_9ACTN</name>
<gene>
    <name evidence="2" type="ORF">GCM10012282_02090</name>
</gene>
<accession>A0A917NLB0</accession>